<sequence length="541" mass="58759">PPETRATAWEPIRRGPAPLTDAARLCVCDLLVAQCDVNCCCDPDCSAAEFSLFTTCSVPVVTGDSRLCSQKAAVYSLDVEANPPERVMKLIDQVNPSLFCIHATNYKQALSFRPPEMPTSENFDQLLKKFGSATFSAEPDSWGMNSDAPNPSDANETYRYEHGVPIQTVDAFLRLPSPVVSSWCSDANPAGFLVHQATKCTRPVSVEECGSIQAVSMLFYINSSILAVPKSSQMVNITVQSVALQSLNGTQTLLRSSNVLRHPMILDGLCINIVLGVSYHITYTDTGEITEAAASFVLGAIDREALSIRQSFEISFTQVNTNPVPLSGNPGYVAGLPVRAGFKPQGYPFPTAVLLSALSTNRYGQLTILQSTASQDCLMAQEARTPVLFGYDMISGCKLRITAAMKCQPLTQALLDLLKGQSFPEYVASFGNSQAQDVLDWVPIIHLHTSEQGSCQIPVALEIEVKWTKYGSLVNPQARIVNVTATTTATTLKQLPLGRERTIPITTSVVFTDVSSPAEPGYKAWPTINAKLPHDFFFPFV</sequence>
<keyword evidence="5" id="KW-0325">Glycoprotein</keyword>
<evidence type="ECO:0000313" key="9">
    <source>
        <dbReference type="Proteomes" id="UP000613066"/>
    </source>
</evidence>
<keyword evidence="3" id="KW-0732">Signal</keyword>
<keyword evidence="9" id="KW-1185">Reference proteome</keyword>
<proteinExistence type="inferred from homology"/>
<evidence type="ECO:0000256" key="1">
    <source>
        <dbReference type="ARBA" id="ARBA00007633"/>
    </source>
</evidence>
<dbReference type="InterPro" id="IPR057724">
    <property type="entry name" value="TCTN1-3_N"/>
</dbReference>
<feature type="non-terminal residue" evidence="8">
    <location>
        <position position="1"/>
    </location>
</feature>
<evidence type="ECO:0000259" key="7">
    <source>
        <dbReference type="Pfam" id="PF25752"/>
    </source>
</evidence>
<feature type="domain" description="Tectonic-1-3" evidence="6">
    <location>
        <begin position="159"/>
        <end position="319"/>
    </location>
</feature>
<reference evidence="8" key="1">
    <citation type="submission" date="2019-09" db="EMBL/GenBank/DDBJ databases">
        <title>Bird 10,000 Genomes (B10K) Project - Family phase.</title>
        <authorList>
            <person name="Zhang G."/>
        </authorList>
    </citation>
    <scope>NUCLEOTIDE SEQUENCE</scope>
    <source>
        <strain evidence="8">B10K-DU-001-08</strain>
        <tissue evidence="8">Muscle</tissue>
    </source>
</reference>
<feature type="domain" description="Tectonic-1-3" evidence="6">
    <location>
        <begin position="328"/>
        <end position="513"/>
    </location>
</feature>
<evidence type="ECO:0000256" key="5">
    <source>
        <dbReference type="ARBA" id="ARBA00023180"/>
    </source>
</evidence>
<dbReference type="Pfam" id="PF07773">
    <property type="entry name" value="TCTN_DUF1619"/>
    <property type="match status" value="2"/>
</dbReference>
<feature type="domain" description="Tectonic-1-3 N-terminal" evidence="7">
    <location>
        <begin position="19"/>
        <end position="123"/>
    </location>
</feature>
<accession>A0A851NHR5</accession>
<dbReference type="GO" id="GO:1904491">
    <property type="term" value="P:protein localization to ciliary transition zone"/>
    <property type="evidence" value="ECO:0007669"/>
    <property type="project" value="TreeGrafter"/>
</dbReference>
<protein>
    <submittedName>
        <fullName evidence="8">TECT1 protein</fullName>
    </submittedName>
</protein>
<name>A0A851NHR5_9GALL</name>
<dbReference type="AlphaFoldDB" id="A0A851NHR5"/>
<organism evidence="8 9">
    <name type="scientific">Penelope pileata</name>
    <dbReference type="NCBI Taxonomy" id="1118817"/>
    <lineage>
        <taxon>Eukaryota</taxon>
        <taxon>Metazoa</taxon>
        <taxon>Chordata</taxon>
        <taxon>Craniata</taxon>
        <taxon>Vertebrata</taxon>
        <taxon>Euteleostomi</taxon>
        <taxon>Archelosauria</taxon>
        <taxon>Archosauria</taxon>
        <taxon>Dinosauria</taxon>
        <taxon>Saurischia</taxon>
        <taxon>Theropoda</taxon>
        <taxon>Coelurosauria</taxon>
        <taxon>Aves</taxon>
        <taxon>Neognathae</taxon>
        <taxon>Galloanserae</taxon>
        <taxon>Galliformes</taxon>
        <taxon>Cracidae</taxon>
        <taxon>Penelope</taxon>
    </lineage>
</organism>
<evidence type="ECO:0000313" key="8">
    <source>
        <dbReference type="EMBL" id="NXC42399.1"/>
    </source>
</evidence>
<evidence type="ECO:0000256" key="2">
    <source>
        <dbReference type="ARBA" id="ARBA00011495"/>
    </source>
</evidence>
<evidence type="ECO:0000259" key="6">
    <source>
        <dbReference type="Pfam" id="PF07773"/>
    </source>
</evidence>
<dbReference type="Proteomes" id="UP000613066">
    <property type="component" value="Unassembled WGS sequence"/>
</dbReference>
<comment type="subunit">
    <text evidence="2">Part of the tectonic-like complex (also named B9 complex).</text>
</comment>
<evidence type="ECO:0000256" key="4">
    <source>
        <dbReference type="ARBA" id="ARBA00022794"/>
    </source>
</evidence>
<feature type="non-terminal residue" evidence="8">
    <location>
        <position position="541"/>
    </location>
</feature>
<comment type="caution">
    <text evidence="8">The sequence shown here is derived from an EMBL/GenBank/DDBJ whole genome shotgun (WGS) entry which is preliminary data.</text>
</comment>
<dbReference type="PANTHER" id="PTHR14611:SF1">
    <property type="entry name" value="TECTONIC-1"/>
    <property type="match status" value="1"/>
</dbReference>
<dbReference type="InterPro" id="IPR040354">
    <property type="entry name" value="TCTN1-3"/>
</dbReference>
<dbReference type="PANTHER" id="PTHR14611">
    <property type="entry name" value="TECTONIC FAMILY MEMBER"/>
    <property type="match status" value="1"/>
</dbReference>
<evidence type="ECO:0000256" key="3">
    <source>
        <dbReference type="ARBA" id="ARBA00022729"/>
    </source>
</evidence>
<keyword evidence="4" id="KW-0970">Cilium biogenesis/degradation</keyword>
<dbReference type="GO" id="GO:0060271">
    <property type="term" value="P:cilium assembly"/>
    <property type="evidence" value="ECO:0007669"/>
    <property type="project" value="TreeGrafter"/>
</dbReference>
<dbReference type="OrthoDB" id="2104337at2759"/>
<dbReference type="GO" id="GO:0036038">
    <property type="term" value="C:MKS complex"/>
    <property type="evidence" value="ECO:0007669"/>
    <property type="project" value="TreeGrafter"/>
</dbReference>
<gene>
    <name evidence="8" type="primary">Tctn1</name>
    <name evidence="8" type="ORF">PENPIL_R09139</name>
</gene>
<comment type="similarity">
    <text evidence="1">Belongs to the tectonic family.</text>
</comment>
<dbReference type="InterPro" id="IPR011677">
    <property type="entry name" value="TCTN1-3_dom"/>
</dbReference>
<dbReference type="EMBL" id="WBMW01002207">
    <property type="protein sequence ID" value="NXC42399.1"/>
    <property type="molecule type" value="Genomic_DNA"/>
</dbReference>
<dbReference type="Pfam" id="PF25752">
    <property type="entry name" value="DUF1619_N"/>
    <property type="match status" value="1"/>
</dbReference>